<dbReference type="GO" id="GO:0009306">
    <property type="term" value="P:protein secretion"/>
    <property type="evidence" value="ECO:0007669"/>
    <property type="project" value="TreeGrafter"/>
</dbReference>
<dbReference type="InterPro" id="IPR008551">
    <property type="entry name" value="TANGO2"/>
</dbReference>
<dbReference type="Proteomes" id="UP000807716">
    <property type="component" value="Unassembled WGS sequence"/>
</dbReference>
<organism evidence="1 2">
    <name type="scientific">Actinomortierella ambigua</name>
    <dbReference type="NCBI Taxonomy" id="1343610"/>
    <lineage>
        <taxon>Eukaryota</taxon>
        <taxon>Fungi</taxon>
        <taxon>Fungi incertae sedis</taxon>
        <taxon>Mucoromycota</taxon>
        <taxon>Mortierellomycotina</taxon>
        <taxon>Mortierellomycetes</taxon>
        <taxon>Mortierellales</taxon>
        <taxon>Mortierellaceae</taxon>
        <taxon>Actinomortierella</taxon>
    </lineage>
</organism>
<comment type="caution">
    <text evidence="1">The sequence shown here is derived from an EMBL/GenBank/DDBJ whole genome shotgun (WGS) entry which is preliminary data.</text>
</comment>
<sequence length="470" mass="51961">MCILLWTLPDNNHPRFKFVFASNRDEFMRRPASRPAFWDLATILQRPAVAAEGDSHTPTVPLDLSSVGILSSLDTQPALKAEDYDIEIACSSNPEDQSSNASHFHVQAKNIPGTWLGITTHGDLVALTNYREELTYRPPPGFVPLSRGKVPSEYLASMAASHAVRVAVPEATDVYPVTTSAAVTTTTTTTTPLTSERRDLADAWIHKLAERWEKDFEGFNLLVVHEGGSKQYVGSNREGAEVHILAKDNCIQNGTSTTTTPQEKTISSDSVAGVSNSVFPQPWTKVKRGTRALTNVLNKNLEVFGSNPSLDSELYDDQTELAWMVIQLLTMMRIHTSPFVADCTTPDQIYAALRERVFIPQVGVIPMWGPGAARQGGLPPASHDYGTRSSTIVLFGRRSNIAVYVEKVWYDDWDTELGHRPEYAADSAEGLVWWQGEIGQPPASWKQIQGDELEQLLMRAKSIEDPKSVL</sequence>
<dbReference type="AlphaFoldDB" id="A0A9P6Q8F0"/>
<dbReference type="PANTHER" id="PTHR17985:SF8">
    <property type="entry name" value="TRANSPORT AND GOLGI ORGANIZATION PROTEIN 2 HOMOLOG"/>
    <property type="match status" value="1"/>
</dbReference>
<evidence type="ECO:0000313" key="2">
    <source>
        <dbReference type="Proteomes" id="UP000807716"/>
    </source>
</evidence>
<evidence type="ECO:0008006" key="3">
    <source>
        <dbReference type="Google" id="ProtNLM"/>
    </source>
</evidence>
<dbReference type="Pfam" id="PF05742">
    <property type="entry name" value="TANGO2"/>
    <property type="match status" value="2"/>
</dbReference>
<accession>A0A9P6Q8F0</accession>
<dbReference type="OrthoDB" id="15189at2759"/>
<name>A0A9P6Q8F0_9FUNG</name>
<proteinExistence type="predicted"/>
<keyword evidence="2" id="KW-1185">Reference proteome</keyword>
<dbReference type="EMBL" id="JAAAJB010000173">
    <property type="protein sequence ID" value="KAG0262917.1"/>
    <property type="molecule type" value="Genomic_DNA"/>
</dbReference>
<dbReference type="GO" id="GO:0005794">
    <property type="term" value="C:Golgi apparatus"/>
    <property type="evidence" value="ECO:0007669"/>
    <property type="project" value="TreeGrafter"/>
</dbReference>
<protein>
    <recommendedName>
        <fullName evidence="3">DUF833-domain-containing protein</fullName>
    </recommendedName>
</protein>
<reference evidence="1" key="1">
    <citation type="journal article" date="2020" name="Fungal Divers.">
        <title>Resolving the Mortierellaceae phylogeny through synthesis of multi-gene phylogenetics and phylogenomics.</title>
        <authorList>
            <person name="Vandepol N."/>
            <person name="Liber J."/>
            <person name="Desiro A."/>
            <person name="Na H."/>
            <person name="Kennedy M."/>
            <person name="Barry K."/>
            <person name="Grigoriev I.V."/>
            <person name="Miller A.N."/>
            <person name="O'Donnell K."/>
            <person name="Stajich J.E."/>
            <person name="Bonito G."/>
        </authorList>
    </citation>
    <scope>NUCLEOTIDE SEQUENCE</scope>
    <source>
        <strain evidence="1">BC1065</strain>
    </source>
</reference>
<evidence type="ECO:0000313" key="1">
    <source>
        <dbReference type="EMBL" id="KAG0262917.1"/>
    </source>
</evidence>
<dbReference type="GO" id="GO:0007030">
    <property type="term" value="P:Golgi organization"/>
    <property type="evidence" value="ECO:0007669"/>
    <property type="project" value="TreeGrafter"/>
</dbReference>
<gene>
    <name evidence="1" type="ORF">DFQ27_002038</name>
</gene>
<dbReference type="PANTHER" id="PTHR17985">
    <property type="entry name" value="SER/THR-RICH PROTEIN T10 IN DGCR REGION"/>
    <property type="match status" value="1"/>
</dbReference>